<dbReference type="HOGENOM" id="CLU_012358_2_6_7"/>
<dbReference type="InterPro" id="IPR011059">
    <property type="entry name" value="Metal-dep_hydrolase_composite"/>
</dbReference>
<dbReference type="InterPro" id="IPR006680">
    <property type="entry name" value="Amidohydro-rel"/>
</dbReference>
<accession>M1PN49</accession>
<dbReference type="OrthoDB" id="9796020at2"/>
<keyword evidence="4" id="KW-1185">Reference proteome</keyword>
<dbReference type="InterPro" id="IPR050287">
    <property type="entry name" value="MTA/SAH_deaminase"/>
</dbReference>
<gene>
    <name evidence="3" type="ordered locus">UWK_01310</name>
</gene>
<feature type="domain" description="Amidohydrolase-related" evidence="2">
    <location>
        <begin position="65"/>
        <end position="308"/>
    </location>
</feature>
<evidence type="ECO:0000313" key="3">
    <source>
        <dbReference type="EMBL" id="AGF77871.1"/>
    </source>
</evidence>
<dbReference type="PATRIC" id="fig|1167006.5.peg.1442"/>
<protein>
    <submittedName>
        <fullName evidence="3">Cytosine deaminase-like metal-dependent hydrolase</fullName>
    </submittedName>
</protein>
<dbReference type="PANTHER" id="PTHR43794">
    <property type="entry name" value="AMINOHYDROLASE SSNA-RELATED"/>
    <property type="match status" value="1"/>
</dbReference>
<dbReference type="KEGG" id="dsf:UWK_01310"/>
<sequence>MTLYLKNTRYIDAGTLTVTSTHLAVASGASGGVSLVDTIPPTGEREDGDRVLDCKGRFVTRSFGCGHHHIYSTLCRGMPAPPRIPTNFSEVLQYVWWRVDKRLDRDMVEASALGAALQMARRGVTFCIDHHASPMHVSGSLETVARAFERCGIGHLMCHESSDRNGVESAEKSLAEHESYLASGRPGLVGLHASFTVGDALFEKSVNLARRYDTGLHIHVAEDVADEIHCEQTYGKRVGERLRDLGGLESSKTILGHCVHCNDEERKIIADSPVWVVSNVESNQNNNVGLTDYDWLSNVMLGTDGMHNDMLRSAKAHHLACSTTGGIGYDEVYRRFRNVHNYLGQFEGIGDGQNNLVVLDYDTPTDVSDDNFYGHFLFGLEALHVNTVIAQGRVIVEDRKSTLVDEEEILSYAREQGQRLWKQLSE</sequence>
<dbReference type="EMBL" id="CP003985">
    <property type="protein sequence ID" value="AGF77871.1"/>
    <property type="molecule type" value="Genomic_DNA"/>
</dbReference>
<evidence type="ECO:0000313" key="4">
    <source>
        <dbReference type="Proteomes" id="UP000011721"/>
    </source>
</evidence>
<dbReference type="GO" id="GO:0016810">
    <property type="term" value="F:hydrolase activity, acting on carbon-nitrogen (but not peptide) bonds"/>
    <property type="evidence" value="ECO:0007669"/>
    <property type="project" value="InterPro"/>
</dbReference>
<dbReference type="RefSeq" id="WP_015403563.1">
    <property type="nucleotide sequence ID" value="NC_020304.1"/>
</dbReference>
<evidence type="ECO:0000259" key="2">
    <source>
        <dbReference type="Pfam" id="PF01979"/>
    </source>
</evidence>
<evidence type="ECO:0000256" key="1">
    <source>
        <dbReference type="ARBA" id="ARBA00022801"/>
    </source>
</evidence>
<dbReference type="SUPFAM" id="SSF51338">
    <property type="entry name" value="Composite domain of metallo-dependent hydrolases"/>
    <property type="match status" value="1"/>
</dbReference>
<dbReference type="SUPFAM" id="SSF51556">
    <property type="entry name" value="Metallo-dependent hydrolases"/>
    <property type="match status" value="1"/>
</dbReference>
<dbReference type="Gene3D" id="2.30.40.10">
    <property type="entry name" value="Urease, subunit C, domain 1"/>
    <property type="match status" value="2"/>
</dbReference>
<proteinExistence type="predicted"/>
<dbReference type="AlphaFoldDB" id="M1PN49"/>
<dbReference type="Gene3D" id="3.20.20.140">
    <property type="entry name" value="Metal-dependent hydrolases"/>
    <property type="match status" value="1"/>
</dbReference>
<dbReference type="Pfam" id="PF01979">
    <property type="entry name" value="Amidohydro_1"/>
    <property type="match status" value="1"/>
</dbReference>
<dbReference type="STRING" id="1167006.UWK_01310"/>
<keyword evidence="1 3" id="KW-0378">Hydrolase</keyword>
<name>M1PN49_DESSD</name>
<organism evidence="3 4">
    <name type="scientific">Desulfocapsa sulfexigens (strain DSM 10523 / SB164P1)</name>
    <dbReference type="NCBI Taxonomy" id="1167006"/>
    <lineage>
        <taxon>Bacteria</taxon>
        <taxon>Pseudomonadati</taxon>
        <taxon>Thermodesulfobacteriota</taxon>
        <taxon>Desulfobulbia</taxon>
        <taxon>Desulfobulbales</taxon>
        <taxon>Desulfocapsaceae</taxon>
        <taxon>Desulfocapsa</taxon>
    </lineage>
</organism>
<dbReference type="PANTHER" id="PTHR43794:SF11">
    <property type="entry name" value="AMIDOHYDROLASE-RELATED DOMAIN-CONTAINING PROTEIN"/>
    <property type="match status" value="1"/>
</dbReference>
<dbReference type="InterPro" id="IPR032466">
    <property type="entry name" value="Metal_Hydrolase"/>
</dbReference>
<dbReference type="eggNOG" id="COG0402">
    <property type="taxonomic scope" value="Bacteria"/>
</dbReference>
<reference evidence="4" key="1">
    <citation type="journal article" date="2013" name="Stand. Genomic Sci.">
        <title>Complete genome sequence of Desulfocapsa sulfexigens, a marine deltaproteobacterium specialized in disproportionating inorganic sulfur compounds.</title>
        <authorList>
            <person name="Finster K.W."/>
            <person name="Kjeldsen K.U."/>
            <person name="Kube M."/>
            <person name="Reinhardt R."/>
            <person name="Mussmann M."/>
            <person name="Amann R."/>
            <person name="Schreiber L."/>
        </authorList>
    </citation>
    <scope>NUCLEOTIDE SEQUENCE [LARGE SCALE GENOMIC DNA]</scope>
    <source>
        <strain evidence="4">DSM 10523 / SB164P1</strain>
    </source>
</reference>
<dbReference type="Proteomes" id="UP000011721">
    <property type="component" value="Chromosome"/>
</dbReference>